<proteinExistence type="inferred from homology"/>
<comment type="similarity">
    <text evidence="1">Belongs to the ComF/GntX family.</text>
</comment>
<dbReference type="Gene3D" id="3.40.50.2020">
    <property type="match status" value="1"/>
</dbReference>
<sequence>MQSVIRAIYPSQCVACDTQTAEDHGLCGACWRDTQFIHGLICDACGTPLMGQGAGPVHCDDCMTIPRPWDQGRAALVYEGIGRRMVLNLKHGDRTDLAVPAAKWMLHAGRQIIRPDMVVVPVPLHWTRLISRRYNQAALLSRLVARGLGAPHVPDALRRVKRTTKMETVGRDARFAALAGAIAHHPARAHLIAGRDVLLVDDVMTSGATFAAATESLQAAGAQRVCILALARVVKDT</sequence>
<dbReference type="PANTHER" id="PTHR47505">
    <property type="entry name" value="DNA UTILIZATION PROTEIN YHGH"/>
    <property type="match status" value="1"/>
</dbReference>
<keyword evidence="4" id="KW-0808">Transferase</keyword>
<evidence type="ECO:0000313" key="4">
    <source>
        <dbReference type="EMBL" id="SFL13429.1"/>
    </source>
</evidence>
<dbReference type="InterPro" id="IPR000836">
    <property type="entry name" value="PRTase_dom"/>
</dbReference>
<dbReference type="AlphaFoldDB" id="A0A1I4F7D4"/>
<evidence type="ECO:0000259" key="3">
    <source>
        <dbReference type="Pfam" id="PF18912"/>
    </source>
</evidence>
<organism evidence="4 5">
    <name type="scientific">Loktanella salsilacus</name>
    <dbReference type="NCBI Taxonomy" id="195913"/>
    <lineage>
        <taxon>Bacteria</taxon>
        <taxon>Pseudomonadati</taxon>
        <taxon>Pseudomonadota</taxon>
        <taxon>Alphaproteobacteria</taxon>
        <taxon>Rhodobacterales</taxon>
        <taxon>Roseobacteraceae</taxon>
        <taxon>Loktanella</taxon>
    </lineage>
</organism>
<name>A0A1I4F7D4_9RHOB</name>
<keyword evidence="5" id="KW-1185">Reference proteome</keyword>
<dbReference type="OrthoDB" id="9779910at2"/>
<dbReference type="PANTHER" id="PTHR47505:SF1">
    <property type="entry name" value="DNA UTILIZATION PROTEIN YHGH"/>
    <property type="match status" value="1"/>
</dbReference>
<dbReference type="SUPFAM" id="SSF53271">
    <property type="entry name" value="PRTase-like"/>
    <property type="match status" value="1"/>
</dbReference>
<gene>
    <name evidence="4" type="ORF">SAMN04488004_108142</name>
</gene>
<dbReference type="Proteomes" id="UP000199550">
    <property type="component" value="Unassembled WGS sequence"/>
</dbReference>
<dbReference type="EMBL" id="FOTF01000008">
    <property type="protein sequence ID" value="SFL13429.1"/>
    <property type="molecule type" value="Genomic_DNA"/>
</dbReference>
<dbReference type="GO" id="GO:0016757">
    <property type="term" value="F:glycosyltransferase activity"/>
    <property type="evidence" value="ECO:0007669"/>
    <property type="project" value="UniProtKB-KW"/>
</dbReference>
<accession>A0A1I4F7D4</accession>
<dbReference type="InterPro" id="IPR044005">
    <property type="entry name" value="DZR_2"/>
</dbReference>
<feature type="domain" description="Phosphoribosyltransferase" evidence="2">
    <location>
        <begin position="177"/>
        <end position="231"/>
    </location>
</feature>
<dbReference type="InterPro" id="IPR051910">
    <property type="entry name" value="ComF/GntX_DNA_util-trans"/>
</dbReference>
<keyword evidence="4" id="KW-0328">Glycosyltransferase</keyword>
<evidence type="ECO:0000256" key="1">
    <source>
        <dbReference type="ARBA" id="ARBA00008007"/>
    </source>
</evidence>
<dbReference type="STRING" id="195913.SAMN04488004_108142"/>
<feature type="domain" description="Double zinc ribbon" evidence="3">
    <location>
        <begin position="5"/>
        <end position="63"/>
    </location>
</feature>
<reference evidence="4 5" key="1">
    <citation type="submission" date="2016-10" db="EMBL/GenBank/DDBJ databases">
        <authorList>
            <person name="de Groot N.N."/>
        </authorList>
    </citation>
    <scope>NUCLEOTIDE SEQUENCE [LARGE SCALE GENOMIC DNA]</scope>
    <source>
        <strain evidence="4 5">DSM 16199</strain>
    </source>
</reference>
<dbReference type="Pfam" id="PF00156">
    <property type="entry name" value="Pribosyltran"/>
    <property type="match status" value="1"/>
</dbReference>
<dbReference type="InterPro" id="IPR029057">
    <property type="entry name" value="PRTase-like"/>
</dbReference>
<dbReference type="Pfam" id="PF18912">
    <property type="entry name" value="DZR_2"/>
    <property type="match status" value="1"/>
</dbReference>
<dbReference type="RefSeq" id="WP_090188671.1">
    <property type="nucleotide sequence ID" value="NZ_CAXYBM010000002.1"/>
</dbReference>
<evidence type="ECO:0000259" key="2">
    <source>
        <dbReference type="Pfam" id="PF00156"/>
    </source>
</evidence>
<dbReference type="CDD" id="cd06223">
    <property type="entry name" value="PRTases_typeI"/>
    <property type="match status" value="1"/>
</dbReference>
<protein>
    <submittedName>
        <fullName evidence="4">Predicted amidophosphoribosyltransferases</fullName>
    </submittedName>
</protein>
<evidence type="ECO:0000313" key="5">
    <source>
        <dbReference type="Proteomes" id="UP000199550"/>
    </source>
</evidence>